<feature type="non-terminal residue" evidence="2">
    <location>
        <position position="1"/>
    </location>
</feature>
<proteinExistence type="predicted"/>
<organism evidence="2 3">
    <name type="scientific">Polarella glacialis</name>
    <name type="common">Dinoflagellate</name>
    <dbReference type="NCBI Taxonomy" id="89957"/>
    <lineage>
        <taxon>Eukaryota</taxon>
        <taxon>Sar</taxon>
        <taxon>Alveolata</taxon>
        <taxon>Dinophyceae</taxon>
        <taxon>Suessiales</taxon>
        <taxon>Suessiaceae</taxon>
        <taxon>Polarella</taxon>
    </lineage>
</organism>
<feature type="region of interest" description="Disordered" evidence="1">
    <location>
        <begin position="1"/>
        <end position="44"/>
    </location>
</feature>
<dbReference type="AlphaFoldDB" id="A0A813EMV5"/>
<protein>
    <submittedName>
        <fullName evidence="2">Uncharacterized protein</fullName>
    </submittedName>
</protein>
<feature type="region of interest" description="Disordered" evidence="1">
    <location>
        <begin position="95"/>
        <end position="118"/>
    </location>
</feature>
<gene>
    <name evidence="2" type="ORF">PGLA1383_LOCUS18040</name>
</gene>
<comment type="caution">
    <text evidence="2">The sequence shown here is derived from an EMBL/GenBank/DDBJ whole genome shotgun (WGS) entry which is preliminary data.</text>
</comment>
<evidence type="ECO:0000313" key="2">
    <source>
        <dbReference type="EMBL" id="CAE8599695.1"/>
    </source>
</evidence>
<name>A0A813EMV5_POLGL</name>
<evidence type="ECO:0000256" key="1">
    <source>
        <dbReference type="SAM" id="MobiDB-lite"/>
    </source>
</evidence>
<dbReference type="EMBL" id="CAJNNV010011403">
    <property type="protein sequence ID" value="CAE8599695.1"/>
    <property type="molecule type" value="Genomic_DNA"/>
</dbReference>
<sequence>MASKPSSAMASEESSKQPASGSKKPGDAQEGDGSGSTKLESMAGYQRYADVKDRYGKMSAKARGVRLHQGPLDLRHSLPARDCTSWVRSDRQYDPYSYFAQPGNKPPPKFPKSNGPLP</sequence>
<dbReference type="Proteomes" id="UP000654075">
    <property type="component" value="Unassembled WGS sequence"/>
</dbReference>
<accession>A0A813EMV5</accession>
<evidence type="ECO:0000313" key="3">
    <source>
        <dbReference type="Proteomes" id="UP000654075"/>
    </source>
</evidence>
<keyword evidence="3" id="KW-1185">Reference proteome</keyword>
<reference evidence="2" key="1">
    <citation type="submission" date="2021-02" db="EMBL/GenBank/DDBJ databases">
        <authorList>
            <person name="Dougan E. K."/>
            <person name="Rhodes N."/>
            <person name="Thang M."/>
            <person name="Chan C."/>
        </authorList>
    </citation>
    <scope>NUCLEOTIDE SEQUENCE</scope>
</reference>